<comment type="caution">
    <text evidence="9">The sequence shown here is derived from an EMBL/GenBank/DDBJ whole genome shotgun (WGS) entry which is preliminary data.</text>
</comment>
<dbReference type="Proteomes" id="UP001178507">
    <property type="component" value="Unassembled WGS sequence"/>
</dbReference>
<evidence type="ECO:0000256" key="5">
    <source>
        <dbReference type="ARBA" id="ARBA00022989"/>
    </source>
</evidence>
<dbReference type="AlphaFoldDB" id="A0AA36IIM6"/>
<dbReference type="Pfam" id="PF02416">
    <property type="entry name" value="TatA_B_E"/>
    <property type="match status" value="1"/>
</dbReference>
<dbReference type="PRINTS" id="PR01506">
    <property type="entry name" value="TATBPROTEIN"/>
</dbReference>
<evidence type="ECO:0000256" key="7">
    <source>
        <dbReference type="ARBA" id="ARBA00023136"/>
    </source>
</evidence>
<feature type="non-terminal residue" evidence="9">
    <location>
        <position position="1"/>
    </location>
</feature>
<organism evidence="9 10">
    <name type="scientific">Effrenium voratum</name>
    <dbReference type="NCBI Taxonomy" id="2562239"/>
    <lineage>
        <taxon>Eukaryota</taxon>
        <taxon>Sar</taxon>
        <taxon>Alveolata</taxon>
        <taxon>Dinophyceae</taxon>
        <taxon>Suessiales</taxon>
        <taxon>Symbiodiniaceae</taxon>
        <taxon>Effrenium</taxon>
    </lineage>
</organism>
<keyword evidence="5 8" id="KW-1133">Transmembrane helix</keyword>
<sequence>MRSPMARRRVAAVTAVTAALYGGFCSQSFAVSGKARAQLAPLARHLDARPARVAWVGLQQSTRGVRTARRLFDSGSFFGVGVPEALVIALLGWFLLGPEELFKISKKVGGWLGELRSYIGQAARQYESALDDKSTRQAIEGLRQTQQTVSELAGSWRSVTDSLRDPLAISSTLQSTFDKYSPSQMQTAKA</sequence>
<evidence type="ECO:0000256" key="2">
    <source>
        <dbReference type="ARBA" id="ARBA00022448"/>
    </source>
</evidence>
<evidence type="ECO:0000256" key="8">
    <source>
        <dbReference type="SAM" id="Phobius"/>
    </source>
</evidence>
<keyword evidence="10" id="KW-1185">Reference proteome</keyword>
<dbReference type="InterPro" id="IPR003369">
    <property type="entry name" value="TatA/B/E"/>
</dbReference>
<name>A0AA36IIM6_9DINO</name>
<evidence type="ECO:0000256" key="1">
    <source>
        <dbReference type="ARBA" id="ARBA00004167"/>
    </source>
</evidence>
<proteinExistence type="predicted"/>
<dbReference type="EMBL" id="CAUJNA010001694">
    <property type="protein sequence ID" value="CAJ1388481.1"/>
    <property type="molecule type" value="Genomic_DNA"/>
</dbReference>
<keyword evidence="2" id="KW-0813">Transport</keyword>
<evidence type="ECO:0000256" key="3">
    <source>
        <dbReference type="ARBA" id="ARBA00022692"/>
    </source>
</evidence>
<evidence type="ECO:0000313" key="10">
    <source>
        <dbReference type="Proteomes" id="UP001178507"/>
    </source>
</evidence>
<comment type="subcellular location">
    <subcellularLocation>
        <location evidence="1">Membrane</location>
        <topology evidence="1">Single-pass membrane protein</topology>
    </subcellularLocation>
</comment>
<keyword evidence="4" id="KW-0653">Protein transport</keyword>
<keyword evidence="7 8" id="KW-0472">Membrane</keyword>
<evidence type="ECO:0000313" key="9">
    <source>
        <dbReference type="EMBL" id="CAJ1388481.1"/>
    </source>
</evidence>
<keyword evidence="6" id="KW-0811">Translocation</keyword>
<dbReference type="Gene3D" id="1.20.5.3310">
    <property type="match status" value="1"/>
</dbReference>
<evidence type="ECO:0000256" key="4">
    <source>
        <dbReference type="ARBA" id="ARBA00022927"/>
    </source>
</evidence>
<gene>
    <name evidence="9" type="ORF">EVOR1521_LOCUS14336</name>
</gene>
<feature type="transmembrane region" description="Helical" evidence="8">
    <location>
        <begin position="76"/>
        <end position="96"/>
    </location>
</feature>
<accession>A0AA36IIM6</accession>
<reference evidence="9" key="1">
    <citation type="submission" date="2023-08" db="EMBL/GenBank/DDBJ databases">
        <authorList>
            <person name="Chen Y."/>
            <person name="Shah S."/>
            <person name="Dougan E. K."/>
            <person name="Thang M."/>
            <person name="Chan C."/>
        </authorList>
    </citation>
    <scope>NUCLEOTIDE SEQUENCE</scope>
</reference>
<evidence type="ECO:0000256" key="6">
    <source>
        <dbReference type="ARBA" id="ARBA00023010"/>
    </source>
</evidence>
<keyword evidence="3 8" id="KW-0812">Transmembrane</keyword>
<protein>
    <submittedName>
        <fullName evidence="9">Uncharacterized protein</fullName>
    </submittedName>
</protein>